<dbReference type="SUPFAM" id="SSF48371">
    <property type="entry name" value="ARM repeat"/>
    <property type="match status" value="1"/>
</dbReference>
<comment type="similarity">
    <text evidence="3">Belongs to the importin beta family.</text>
</comment>
<dbReference type="InterPro" id="IPR016024">
    <property type="entry name" value="ARM-type_fold"/>
</dbReference>
<dbReference type="WBParaSite" id="TMUE_2000007507.4">
    <property type="protein sequence ID" value="TMUE_2000007507.4"/>
    <property type="gene ID" value="WBGene00291203"/>
</dbReference>
<dbReference type="WBParaSite" id="TMUE_2000007507.3">
    <property type="protein sequence ID" value="TMUE_2000007507.3"/>
    <property type="gene ID" value="WBGene00291203"/>
</dbReference>
<evidence type="ECO:0000256" key="8">
    <source>
        <dbReference type="SAM" id="MobiDB-lite"/>
    </source>
</evidence>
<reference evidence="11" key="3">
    <citation type="submission" date="2019-12" db="UniProtKB">
        <authorList>
            <consortium name="WormBaseParasite"/>
        </authorList>
    </citation>
    <scope>IDENTIFICATION</scope>
</reference>
<keyword evidence="6" id="KW-0653">Protein transport</keyword>
<comment type="subcellular location">
    <subcellularLocation>
        <location evidence="2">Cytoplasm</location>
    </subcellularLocation>
    <subcellularLocation>
        <location evidence="1">Nucleus</location>
    </subcellularLocation>
</comment>
<dbReference type="STRING" id="70415.A0A5S6QKU5"/>
<proteinExistence type="inferred from homology"/>
<accession>A0A5S6QKU5</accession>
<dbReference type="GO" id="GO:0031267">
    <property type="term" value="F:small GTPase binding"/>
    <property type="evidence" value="ECO:0007669"/>
    <property type="project" value="InterPro"/>
</dbReference>
<evidence type="ECO:0000313" key="12">
    <source>
        <dbReference type="WBParaSite" id="TMUE_2000007507.2"/>
    </source>
</evidence>
<keyword evidence="4" id="KW-0813">Transport</keyword>
<protein>
    <submittedName>
        <fullName evidence="11 12">Importin N-terminal domain-containing protein</fullName>
    </submittedName>
</protein>
<dbReference type="Pfam" id="PF03810">
    <property type="entry name" value="IBN_N"/>
    <property type="match status" value="1"/>
</dbReference>
<name>A0A5S6QKU5_TRIMR</name>
<dbReference type="InterPro" id="IPR011989">
    <property type="entry name" value="ARM-like"/>
</dbReference>
<dbReference type="GO" id="GO:0005829">
    <property type="term" value="C:cytosol"/>
    <property type="evidence" value="ECO:0007669"/>
    <property type="project" value="TreeGrafter"/>
</dbReference>
<feature type="region of interest" description="Disordered" evidence="8">
    <location>
        <begin position="878"/>
        <end position="916"/>
    </location>
</feature>
<evidence type="ECO:0000256" key="2">
    <source>
        <dbReference type="ARBA" id="ARBA00004496"/>
    </source>
</evidence>
<evidence type="ECO:0000313" key="10">
    <source>
        <dbReference type="Proteomes" id="UP000046395"/>
    </source>
</evidence>
<evidence type="ECO:0000256" key="5">
    <source>
        <dbReference type="ARBA" id="ARBA00022490"/>
    </source>
</evidence>
<dbReference type="PANTHER" id="PTHR10997">
    <property type="entry name" value="IMPORTIN-7, 8, 11"/>
    <property type="match status" value="1"/>
</dbReference>
<dbReference type="GO" id="GO:0006606">
    <property type="term" value="P:protein import into nucleus"/>
    <property type="evidence" value="ECO:0007669"/>
    <property type="project" value="TreeGrafter"/>
</dbReference>
<evidence type="ECO:0000256" key="4">
    <source>
        <dbReference type="ARBA" id="ARBA00022448"/>
    </source>
</evidence>
<dbReference type="WBParaSite" id="TMUE_2000007507.2">
    <property type="protein sequence ID" value="TMUE_2000007507.2"/>
    <property type="gene ID" value="WBGene00291203"/>
</dbReference>
<feature type="domain" description="Importin N-terminal" evidence="9">
    <location>
        <begin position="22"/>
        <end position="105"/>
    </location>
</feature>
<keyword evidence="10" id="KW-1185">Reference proteome</keyword>
<evidence type="ECO:0000256" key="6">
    <source>
        <dbReference type="ARBA" id="ARBA00022927"/>
    </source>
</evidence>
<evidence type="ECO:0000256" key="1">
    <source>
        <dbReference type="ARBA" id="ARBA00004123"/>
    </source>
</evidence>
<reference evidence="10" key="2">
    <citation type="submission" date="2014-03" db="EMBL/GenBank/DDBJ databases">
        <title>The whipworm genome and dual-species transcriptomics of an intimate host-pathogen interaction.</title>
        <authorList>
            <person name="Foth B.J."/>
            <person name="Tsai I.J."/>
            <person name="Reid A.J."/>
            <person name="Bancroft A.J."/>
            <person name="Nichol S."/>
            <person name="Tracey A."/>
            <person name="Holroyd N."/>
            <person name="Cotton J.A."/>
            <person name="Stanley E.J."/>
            <person name="Zarowiecki M."/>
            <person name="Liu J.Z."/>
            <person name="Huckvale T."/>
            <person name="Cooper P.J."/>
            <person name="Grencis R.K."/>
            <person name="Berriman M."/>
        </authorList>
    </citation>
    <scope>NUCLEOTIDE SEQUENCE [LARGE SCALE GENOMIC DNA]</scope>
    <source>
        <strain evidence="10">Edinburgh</strain>
    </source>
</reference>
<keyword evidence="7" id="KW-0539">Nucleus</keyword>
<dbReference type="InterPro" id="IPR058669">
    <property type="entry name" value="TPR_IPO7/11-like"/>
</dbReference>
<evidence type="ECO:0000259" key="9">
    <source>
        <dbReference type="PROSITE" id="PS50166"/>
    </source>
</evidence>
<evidence type="ECO:0000256" key="3">
    <source>
        <dbReference type="ARBA" id="ARBA00007991"/>
    </source>
</evidence>
<dbReference type="GO" id="GO:0005635">
    <property type="term" value="C:nuclear envelope"/>
    <property type="evidence" value="ECO:0007669"/>
    <property type="project" value="TreeGrafter"/>
</dbReference>
<feature type="compositionally biased region" description="Acidic residues" evidence="8">
    <location>
        <begin position="882"/>
        <end position="903"/>
    </location>
</feature>
<evidence type="ECO:0000313" key="11">
    <source>
        <dbReference type="WBParaSite" id="TMUE_2000007507.1"/>
    </source>
</evidence>
<dbReference type="PANTHER" id="PTHR10997:SF18">
    <property type="entry name" value="D-IMPORTIN 7_RANBP7"/>
    <property type="match status" value="1"/>
</dbReference>
<evidence type="ECO:0000256" key="7">
    <source>
        <dbReference type="ARBA" id="ARBA00023242"/>
    </source>
</evidence>
<dbReference type="Gene3D" id="1.25.10.10">
    <property type="entry name" value="Leucine-rich Repeat Variant"/>
    <property type="match status" value="1"/>
</dbReference>
<dbReference type="InterPro" id="IPR001494">
    <property type="entry name" value="Importin-beta_N"/>
</dbReference>
<reference evidence="10" key="1">
    <citation type="submission" date="2013-11" db="EMBL/GenBank/DDBJ databases">
        <authorList>
            <person name="Aslett M."/>
        </authorList>
    </citation>
    <scope>NUCLEOTIDE SEQUENCE [LARGE SCALE GENOMIC DNA]</scope>
    <source>
        <strain evidence="10">Edinburgh</strain>
    </source>
</reference>
<keyword evidence="5" id="KW-0963">Cytoplasm</keyword>
<dbReference type="WBParaSite" id="TMUE_2000007507.5">
    <property type="protein sequence ID" value="TMUE_2000007507.5"/>
    <property type="gene ID" value="WBGene00291203"/>
</dbReference>
<dbReference type="Proteomes" id="UP000046395">
    <property type="component" value="Unassembled WGS sequence"/>
</dbReference>
<dbReference type="Pfam" id="PF25758">
    <property type="entry name" value="TPR_IPO11"/>
    <property type="match status" value="1"/>
</dbReference>
<dbReference type="SMART" id="SM00913">
    <property type="entry name" value="IBN_N"/>
    <property type="match status" value="1"/>
</dbReference>
<dbReference type="PROSITE" id="PS50166">
    <property type="entry name" value="IMPORTIN_B_NT"/>
    <property type="match status" value="1"/>
</dbReference>
<dbReference type="WBParaSite" id="TMUE_2000007507.1">
    <property type="protein sequence ID" value="TMUE_2000007507.1"/>
    <property type="gene ID" value="WBGene00291203"/>
</dbReference>
<dbReference type="AlphaFoldDB" id="A0A5S6QKU5"/>
<sequence length="1042" mass="118786">MDTSRVAIALKATMDPQERLAAEEYLLSVRKIIGFTPVLLKIVLSEDVEPPVRQAAVIYVKNMISSYWEEIPEEETRGENRAPVFTIHEQDRFVIREGIIDAIIQSPEVIRSQLAECVRTILRLDFPGRWPHVISKIVECISVSDGKQWFGALLVLQQLVKNYEYKKVKEKTELVVHMKNIMPLLYQRMCQLMPNNSQESVYLQKVIIKTFYALVQFNLHPDLMSPEHFVEWMELVRQVVEQPLPEETRCVDYEDRPQLVWWKIKKWAARLMGRMLERFNHMKNNSPEYKPFAELYTKTCALPAVRTMLGIVMRNGEDNYVAPRVLYRALTLLQKAVSHANTWQLFKDQIMDIITCGIFPLLCHSKEDEELWETDPEEYVRFKYDILEDLVHPVSGAAAFLGACIRHRKMLPKVVSVIEHVLTERSAAPQHIDGALHMFGQISGFLIKKRTYKTFLETVITSQVVPRASDEMRFLRARACWCIQQYSRFRFAHMSTLSSVTAVVVNCLLHDTELPVKVEAAMALQMILYDQDKVHSSVLPYLKPIILQILEMLKETENDELNSVMSCVISTFEEHVGPIAVDIAKHLASIFADLTTGDDVKEDKSVTALGVLGTLESLLDAAEEREEVINELEPVVLMVVQSIIQRRGSDFYEQAFSLVCSLNFLRITPALWDFYSSIYRAFKQCGAMDNFGDIMPMLYNYVTVGQDKFLEDPTRLIMLLEMCSEVFNKQVEEDSESYAAKLLEVVLLQFRGQIDSCVKPIVEVVVTRLTNDIFAVEFRILCLSVIIAALIYDPQLAIEALLSLQVGEGSEPLLDHFVKHWVSEVAAFNGIHNRKICLFGLCAIAQLRERPPVVNEIAGSIIPSCIVLFEGLQRAYEARAEEETETTDDDDEDDDLEKSDSDENTPTGAAIAEDGFQREAANEVLETDGIDNEDDDSDYSFSDELASEDFEIYETVIDKEGCGFDEYVTFKDMLTNLQQRDPHWYLALISGLSDAQNKQLEKVFLLAEQKRAALVNQQMNAQLNPDRLQESCGGFSFGHGSA</sequence>
<organism evidence="10 11">
    <name type="scientific">Trichuris muris</name>
    <name type="common">Mouse whipworm</name>
    <dbReference type="NCBI Taxonomy" id="70415"/>
    <lineage>
        <taxon>Eukaryota</taxon>
        <taxon>Metazoa</taxon>
        <taxon>Ecdysozoa</taxon>
        <taxon>Nematoda</taxon>
        <taxon>Enoplea</taxon>
        <taxon>Dorylaimia</taxon>
        <taxon>Trichinellida</taxon>
        <taxon>Trichuridae</taxon>
        <taxon>Trichuris</taxon>
    </lineage>
</organism>